<evidence type="ECO:0000256" key="7">
    <source>
        <dbReference type="HAMAP-Rule" id="MF_01069"/>
    </source>
</evidence>
<dbReference type="HAMAP" id="MF_01069">
    <property type="entry name" value="MdoG_OpgG"/>
    <property type="match status" value="1"/>
</dbReference>
<evidence type="ECO:0000256" key="5">
    <source>
        <dbReference type="ARBA" id="ARBA00022729"/>
    </source>
</evidence>
<dbReference type="InterPro" id="IPR014756">
    <property type="entry name" value="Ig_E-set"/>
</dbReference>
<sequence length="558" mass="62946">MTGSALFCLFGAGQLWAFSLDDVSAKAKELAGQKYEAPRSNLPNEFREMKFADYQKIRFRNEKAEWADQNTPFKLSFYHQGMHFDTPVKINEVTADSVHEIKYDPTRFDFGDVKFDPKATEQLGYAGFRVLFPINKADKQDEIMTMLGASYFRVVGKDQVYGLSARGMAIDTALPSGEEFPRFTEFWIERPKPGDKHLVIFALLDSPRATGAYRLILRPGTDTVVDVKSQMFLRDKVSKLGVAPLTSMFLFGANQPSKVLNYRRELHDSSGLSIHAGNGEWIWRPLNNPKHLSVSNFSVENPRGFGLLQRGRNFSHYEDLDDNYDKRPSAWIEPEGDWGKGSVDLVEIPTADETNDNIVAFWSPAELPEVGKPLDVAYRLHWTLDDAAFHSPDSAWVKQTLRSTGDVKQSNLIRQPDGSVAYLVDFEGPSLKKLLPDAPVRSQVSVGDNAELVENSVRYNEHTKGWRLTLRMKIKDASKPTEMRAALVQDIVQPEPESVSNHVLKADKVLAKQHEKQAKKDAKDKEVKQPEAAPATPEPIKTEQVLTETWSYQLPADE</sequence>
<dbReference type="GO" id="GO:0003824">
    <property type="term" value="F:catalytic activity"/>
    <property type="evidence" value="ECO:0007669"/>
    <property type="project" value="InterPro"/>
</dbReference>
<dbReference type="InterPro" id="IPR014438">
    <property type="entry name" value="Glucan_biosyn_MdoG/MdoD"/>
</dbReference>
<dbReference type="Proteomes" id="UP000583279">
    <property type="component" value="Unassembled WGS sequence"/>
</dbReference>
<dbReference type="FunFam" id="2.70.98.10:FF:000001">
    <property type="entry name" value="Glucans biosynthesis protein G"/>
    <property type="match status" value="1"/>
</dbReference>
<dbReference type="UniPathway" id="UPA00637"/>
<dbReference type="PIRSF" id="PIRSF006281">
    <property type="entry name" value="MdoG"/>
    <property type="match status" value="1"/>
</dbReference>
<protein>
    <recommendedName>
        <fullName evidence="4 7">Glucans biosynthesis protein G</fullName>
    </recommendedName>
</protein>
<feature type="domain" description="Glucan biosynthesis periplasmic MdoG C-terminal" evidence="9">
    <location>
        <begin position="18"/>
        <end position="490"/>
    </location>
</feature>
<name>A0A7Y1LJ24_9PSED</name>
<dbReference type="SUPFAM" id="SSF81296">
    <property type="entry name" value="E set domains"/>
    <property type="match status" value="1"/>
</dbReference>
<dbReference type="InterPro" id="IPR011013">
    <property type="entry name" value="Gal_mutarotase_sf_dom"/>
</dbReference>
<gene>
    <name evidence="7" type="primary">opgG</name>
    <name evidence="10" type="ORF">HBO18_23265</name>
</gene>
<evidence type="ECO:0000256" key="1">
    <source>
        <dbReference type="ARBA" id="ARBA00004418"/>
    </source>
</evidence>
<organism evidence="10 11">
    <name type="scientific">Pseudomonas lactis</name>
    <dbReference type="NCBI Taxonomy" id="1615674"/>
    <lineage>
        <taxon>Bacteria</taxon>
        <taxon>Pseudomonadati</taxon>
        <taxon>Pseudomonadota</taxon>
        <taxon>Gammaproteobacteria</taxon>
        <taxon>Pseudomonadales</taxon>
        <taxon>Pseudomonadaceae</taxon>
        <taxon>Pseudomonas</taxon>
    </lineage>
</organism>
<comment type="function">
    <text evidence="7">Involved in the biosynthesis of osmoregulated periplasmic glucans (OPGs).</text>
</comment>
<evidence type="ECO:0000256" key="8">
    <source>
        <dbReference type="SAM" id="MobiDB-lite"/>
    </source>
</evidence>
<dbReference type="Pfam" id="PF04349">
    <property type="entry name" value="MdoG"/>
    <property type="match status" value="1"/>
</dbReference>
<proteinExistence type="inferred from homology"/>
<comment type="pathway">
    <text evidence="2 7">Glycan metabolism; osmoregulated periplasmic glucan (OPG) biosynthesis.</text>
</comment>
<reference evidence="10 11" key="1">
    <citation type="journal article" date="2020" name="Front. Microbiol.">
        <title>Genetic Organization of the aprX-lipA2 Operon Affects the Proteolytic Potential of Pseudomonas Species in Milk.</title>
        <authorList>
            <person name="Maier C."/>
            <person name="Huptas C."/>
            <person name="von Neubeck M."/>
            <person name="Scherer S."/>
            <person name="Wenning M."/>
            <person name="Lucking G."/>
        </authorList>
    </citation>
    <scope>NUCLEOTIDE SEQUENCE [LARGE SCALE GENOMIC DNA]</scope>
    <source>
        <strain evidence="10 11">WS 4997</strain>
    </source>
</reference>
<dbReference type="InterPro" id="IPR023704">
    <property type="entry name" value="MdoG_OpgG"/>
</dbReference>
<evidence type="ECO:0000256" key="6">
    <source>
        <dbReference type="ARBA" id="ARBA00022764"/>
    </source>
</evidence>
<dbReference type="GO" id="GO:0030246">
    <property type="term" value="F:carbohydrate binding"/>
    <property type="evidence" value="ECO:0007669"/>
    <property type="project" value="InterPro"/>
</dbReference>
<dbReference type="Gene3D" id="2.70.98.10">
    <property type="match status" value="1"/>
</dbReference>
<keyword evidence="5 7" id="KW-0732">Signal</keyword>
<dbReference type="InterPro" id="IPR007444">
    <property type="entry name" value="Glucan_biosyn_MdoG_C"/>
</dbReference>
<evidence type="ECO:0000256" key="2">
    <source>
        <dbReference type="ARBA" id="ARBA00005001"/>
    </source>
</evidence>
<dbReference type="PANTHER" id="PTHR30504:SF4">
    <property type="entry name" value="GLUCANS BIOSYNTHESIS PROTEIN G"/>
    <property type="match status" value="1"/>
</dbReference>
<comment type="similarity">
    <text evidence="3 7">Belongs to the OpgD/OpgG family.</text>
</comment>
<dbReference type="AlphaFoldDB" id="A0A7Y1LJ24"/>
<keyword evidence="6 7" id="KW-0574">Periplasm</keyword>
<dbReference type="PANTHER" id="PTHR30504">
    <property type="entry name" value="GLUCANS BIOSYNTHESIS PROTEIN"/>
    <property type="match status" value="1"/>
</dbReference>
<accession>A0A7Y1LJ24</accession>
<dbReference type="InterPro" id="IPR014718">
    <property type="entry name" value="GH-type_carb-bd"/>
</dbReference>
<feature type="region of interest" description="Disordered" evidence="8">
    <location>
        <begin position="509"/>
        <end position="546"/>
    </location>
</feature>
<dbReference type="GO" id="GO:0030288">
    <property type="term" value="C:outer membrane-bounded periplasmic space"/>
    <property type="evidence" value="ECO:0007669"/>
    <property type="project" value="TreeGrafter"/>
</dbReference>
<evidence type="ECO:0000313" key="10">
    <source>
        <dbReference type="EMBL" id="NNA47041.1"/>
    </source>
</evidence>
<feature type="compositionally biased region" description="Basic and acidic residues" evidence="8">
    <location>
        <begin position="509"/>
        <end position="529"/>
    </location>
</feature>
<dbReference type="SUPFAM" id="SSF74650">
    <property type="entry name" value="Galactose mutarotase-like"/>
    <property type="match status" value="1"/>
</dbReference>
<dbReference type="Gene3D" id="2.60.40.10">
    <property type="entry name" value="Immunoglobulins"/>
    <property type="match status" value="1"/>
</dbReference>
<dbReference type="GO" id="GO:0051274">
    <property type="term" value="P:beta-glucan biosynthetic process"/>
    <property type="evidence" value="ECO:0007669"/>
    <property type="project" value="TreeGrafter"/>
</dbReference>
<evidence type="ECO:0000256" key="3">
    <source>
        <dbReference type="ARBA" id="ARBA00009284"/>
    </source>
</evidence>
<evidence type="ECO:0000256" key="4">
    <source>
        <dbReference type="ARBA" id="ARBA00015376"/>
    </source>
</evidence>
<dbReference type="EMBL" id="JAAQYK010000008">
    <property type="protein sequence ID" value="NNA47041.1"/>
    <property type="molecule type" value="Genomic_DNA"/>
</dbReference>
<comment type="subcellular location">
    <subcellularLocation>
        <location evidence="1 7">Periplasm</location>
    </subcellularLocation>
</comment>
<evidence type="ECO:0000313" key="11">
    <source>
        <dbReference type="Proteomes" id="UP000583279"/>
    </source>
</evidence>
<evidence type="ECO:0000259" key="9">
    <source>
        <dbReference type="Pfam" id="PF04349"/>
    </source>
</evidence>
<dbReference type="InterPro" id="IPR013783">
    <property type="entry name" value="Ig-like_fold"/>
</dbReference>
<comment type="caution">
    <text evidence="10">The sequence shown here is derived from an EMBL/GenBank/DDBJ whole genome shotgun (WGS) entry which is preliminary data.</text>
</comment>